<organism evidence="2 3">
    <name type="scientific">Caenorhabditis briggsae</name>
    <dbReference type="NCBI Taxonomy" id="6238"/>
    <lineage>
        <taxon>Eukaryota</taxon>
        <taxon>Metazoa</taxon>
        <taxon>Ecdysozoa</taxon>
        <taxon>Nematoda</taxon>
        <taxon>Chromadorea</taxon>
        <taxon>Rhabditida</taxon>
        <taxon>Rhabditina</taxon>
        <taxon>Rhabditomorpha</taxon>
        <taxon>Rhabditoidea</taxon>
        <taxon>Rhabditidae</taxon>
        <taxon>Peloderinae</taxon>
        <taxon>Caenorhabditis</taxon>
    </lineage>
</organism>
<evidence type="ECO:0000313" key="3">
    <source>
        <dbReference type="Proteomes" id="UP000827892"/>
    </source>
</evidence>
<dbReference type="AlphaFoldDB" id="A0AAE9DYR6"/>
<evidence type="ECO:0000256" key="1">
    <source>
        <dbReference type="SAM" id="Coils"/>
    </source>
</evidence>
<dbReference type="Proteomes" id="UP000827892">
    <property type="component" value="Chromosome I"/>
</dbReference>
<proteinExistence type="predicted"/>
<name>A0AAE9DYR6_CAEBR</name>
<evidence type="ECO:0000313" key="2">
    <source>
        <dbReference type="EMBL" id="ULU13580.1"/>
    </source>
</evidence>
<accession>A0AAE9DYR6</accession>
<sequence>MISKTSVPISEASNLPLPTKINVDVSTEKVDVNAKAKYIEKKIKEMSLTKEELEKLQIEKERELIIPFFWPKIRGVQ</sequence>
<keyword evidence="1" id="KW-0175">Coiled coil</keyword>
<feature type="coiled-coil region" evidence="1">
    <location>
        <begin position="36"/>
        <end position="63"/>
    </location>
</feature>
<dbReference type="EMBL" id="CP090891">
    <property type="protein sequence ID" value="ULU13580.1"/>
    <property type="molecule type" value="Genomic_DNA"/>
</dbReference>
<reference evidence="2 3" key="1">
    <citation type="submission" date="2022-05" db="EMBL/GenBank/DDBJ databases">
        <title>Chromosome-level reference genomes for two strains of Caenorhabditis briggsae: an improved platform for comparative genomics.</title>
        <authorList>
            <person name="Stevens L."/>
            <person name="Andersen E.C."/>
        </authorList>
    </citation>
    <scope>NUCLEOTIDE SEQUENCE [LARGE SCALE GENOMIC DNA]</scope>
    <source>
        <strain evidence="2">QX1410_ONT</strain>
        <tissue evidence="2">Whole-organism</tissue>
    </source>
</reference>
<gene>
    <name evidence="2" type="ORF">L3Y34_016226</name>
</gene>
<protein>
    <submittedName>
        <fullName evidence="2">Uncharacterized protein</fullName>
    </submittedName>
</protein>